<accession>A0A6P8I6P6</accession>
<dbReference type="OrthoDB" id="5945614at2759"/>
<keyword evidence="4" id="KW-0949">S-adenosyl-L-methionine</keyword>
<organism evidence="5 6">
    <name type="scientific">Actinia tenebrosa</name>
    <name type="common">Australian red waratah sea anemone</name>
    <dbReference type="NCBI Taxonomy" id="6105"/>
    <lineage>
        <taxon>Eukaryota</taxon>
        <taxon>Metazoa</taxon>
        <taxon>Cnidaria</taxon>
        <taxon>Anthozoa</taxon>
        <taxon>Hexacorallia</taxon>
        <taxon>Actiniaria</taxon>
        <taxon>Actiniidae</taxon>
        <taxon>Actinia</taxon>
    </lineage>
</organism>
<dbReference type="GO" id="GO:0032259">
    <property type="term" value="P:methylation"/>
    <property type="evidence" value="ECO:0007669"/>
    <property type="project" value="UniProtKB-KW"/>
</dbReference>
<reference evidence="6" key="1">
    <citation type="submission" date="2025-08" db="UniProtKB">
        <authorList>
            <consortium name="RefSeq"/>
        </authorList>
    </citation>
    <scope>IDENTIFICATION</scope>
    <source>
        <tissue evidence="6">Tentacle</tissue>
    </source>
</reference>
<dbReference type="GO" id="GO:0008170">
    <property type="term" value="F:N-methyltransferase activity"/>
    <property type="evidence" value="ECO:0007669"/>
    <property type="project" value="TreeGrafter"/>
</dbReference>
<dbReference type="RefSeq" id="XP_031563638.1">
    <property type="nucleotide sequence ID" value="XM_031707778.1"/>
</dbReference>
<dbReference type="Gene3D" id="3.40.50.150">
    <property type="entry name" value="Vaccinia Virus protein VP39"/>
    <property type="match status" value="1"/>
</dbReference>
<evidence type="ECO:0000313" key="5">
    <source>
        <dbReference type="Proteomes" id="UP000515163"/>
    </source>
</evidence>
<comment type="similarity">
    <text evidence="1">Belongs to the class I-like SAM-binding methyltransferase superfamily. NNMT/PNMT/TEMT family.</text>
</comment>
<name>A0A6P8I6P6_ACTTE</name>
<evidence type="ECO:0000256" key="3">
    <source>
        <dbReference type="ARBA" id="ARBA00022679"/>
    </source>
</evidence>
<dbReference type="PANTHER" id="PTHR10867:SF17">
    <property type="entry name" value="NICOTINAMIDE N-METHYLTRANSFERASE"/>
    <property type="match status" value="1"/>
</dbReference>
<dbReference type="GeneID" id="116299147"/>
<evidence type="ECO:0000256" key="1">
    <source>
        <dbReference type="ARBA" id="ARBA00007996"/>
    </source>
</evidence>
<evidence type="ECO:0000313" key="6">
    <source>
        <dbReference type="RefSeq" id="XP_031563638.1"/>
    </source>
</evidence>
<dbReference type="Proteomes" id="UP000515163">
    <property type="component" value="Unplaced"/>
</dbReference>
<evidence type="ECO:0000256" key="4">
    <source>
        <dbReference type="ARBA" id="ARBA00022691"/>
    </source>
</evidence>
<gene>
    <name evidence="6" type="primary">LOC116299147</name>
</gene>
<keyword evidence="5" id="KW-1185">Reference proteome</keyword>
<proteinExistence type="inferred from homology"/>
<dbReference type="Pfam" id="PF01234">
    <property type="entry name" value="NNMT_PNMT_TEMT"/>
    <property type="match status" value="1"/>
</dbReference>
<keyword evidence="2" id="KW-0489">Methyltransferase</keyword>
<keyword evidence="3" id="KW-0808">Transferase</keyword>
<dbReference type="SUPFAM" id="SSF53335">
    <property type="entry name" value="S-adenosyl-L-methionine-dependent methyltransferases"/>
    <property type="match status" value="1"/>
</dbReference>
<protein>
    <submittedName>
        <fullName evidence="6">Nicotinamide N-methyltransferase-like</fullName>
    </submittedName>
</protein>
<dbReference type="InParanoid" id="A0A6P8I6P6"/>
<dbReference type="InterPro" id="IPR029063">
    <property type="entry name" value="SAM-dependent_MTases_sf"/>
</dbReference>
<dbReference type="GO" id="GO:0005829">
    <property type="term" value="C:cytosol"/>
    <property type="evidence" value="ECO:0007669"/>
    <property type="project" value="TreeGrafter"/>
</dbReference>
<dbReference type="KEGG" id="aten:116299147"/>
<dbReference type="PANTHER" id="PTHR10867">
    <property type="entry name" value="NNMT/PNMT/TEMT FAMILY MEMBER"/>
    <property type="match status" value="1"/>
</dbReference>
<evidence type="ECO:0000256" key="2">
    <source>
        <dbReference type="ARBA" id="ARBA00022603"/>
    </source>
</evidence>
<dbReference type="PROSITE" id="PS51681">
    <property type="entry name" value="SAM_MT_NNMT_PNMT_TEMT"/>
    <property type="match status" value="1"/>
</dbReference>
<dbReference type="InterPro" id="IPR000940">
    <property type="entry name" value="NNMT_TEMT_trans"/>
</dbReference>
<dbReference type="AlphaFoldDB" id="A0A6P8I6P6"/>
<sequence length="260" mass="29962">METFCKDYNNDFDCAAYLNTYFKDPKMEPRVLQNLHKFWSQVNKSDLKVLEYGGGPNISRLISACPYVKDFVFSEYAKHLRQAVQAWIDKDPKAFDWRDTFDFIVGELEGKGTDEVVKREDELRQKIRVIVPCDIKSDNILEIPASLGDKYGPPYDVVATSLCLEAVVESEQEYKDTVAKLAKLVKPGGYLMMHAVIRQTFYMVGSKKFYSFYLTKEMVEESMKNTGAIIMHIDMASSDTKVDYYPLADTQDEMFIYGRL</sequence>
<dbReference type="FunCoup" id="A0A6P8I6P6">
    <property type="interactions" value="512"/>
</dbReference>